<sequence length="369" mass="42374">MVSIFWKLYVLPWGQMSLWGATVITNLLSAIPWIGKDLVEFEPLENGSIYSNIVELSILPVIGTVNSKAMNKIKLRTEKEKLEARPGDPSPGWAPGRPARPEALKISKSFLAMLVGLIDGDGYIAITKTPKDYIRIDLVISLDLRDRRPRSGRGSSGPLRGPSDLDLLNYIHSVLKVGRINKYPKSNLVKLTIPRTDLQTILFPLFIYYNLYFLTETRRAQYDKVLFILQSNLKKYSELPKEFPVYNNLPVTASGYSELDFFKNWTVGFTMASGSFFMKNNKDICFSLKQRTHELLFEAFRIIFDTKVKINNFDGYSQFMVSSIKDLQTVVNFFSFSDLHPLVGYKLTQYEVWLNQIQEHPRYKNINLP</sequence>
<reference evidence="6" key="1">
    <citation type="submission" date="2020-12" db="EMBL/GenBank/DDBJ databases">
        <title>Metabolic potential, ecology and presence of endohyphal bacteria is reflected in genomic diversity of Mucoromycotina.</title>
        <authorList>
            <person name="Muszewska A."/>
            <person name="Okrasinska A."/>
            <person name="Steczkiewicz K."/>
            <person name="Drgas O."/>
            <person name="Orlowska M."/>
            <person name="Perlinska-Lenart U."/>
            <person name="Aleksandrzak-Piekarczyk T."/>
            <person name="Szatraj K."/>
            <person name="Zielenkiewicz U."/>
            <person name="Pilsyk S."/>
            <person name="Malc E."/>
            <person name="Mieczkowski P."/>
            <person name="Kruszewska J.S."/>
            <person name="Biernat P."/>
            <person name="Pawlowska J."/>
        </authorList>
    </citation>
    <scope>NUCLEOTIDE SEQUENCE</scope>
    <source>
        <strain evidence="6">WA0000017839</strain>
    </source>
</reference>
<dbReference type="InterPro" id="IPR005797">
    <property type="entry name" value="Cyt_b/b6_N"/>
</dbReference>
<feature type="region of interest" description="Disordered" evidence="3">
    <location>
        <begin position="78"/>
        <end position="98"/>
    </location>
</feature>
<evidence type="ECO:0000259" key="4">
    <source>
        <dbReference type="Pfam" id="PF00033"/>
    </source>
</evidence>
<gene>
    <name evidence="6" type="ORF">INT47_004846</name>
</gene>
<organism evidence="6 7">
    <name type="scientific">Mucor saturninus</name>
    <dbReference type="NCBI Taxonomy" id="64648"/>
    <lineage>
        <taxon>Eukaryota</taxon>
        <taxon>Fungi</taxon>
        <taxon>Fungi incertae sedis</taxon>
        <taxon>Mucoromycota</taxon>
        <taxon>Mucoromycotina</taxon>
        <taxon>Mucoromycetes</taxon>
        <taxon>Mucorales</taxon>
        <taxon>Mucorineae</taxon>
        <taxon>Mucoraceae</taxon>
        <taxon>Mucor</taxon>
    </lineage>
</organism>
<dbReference type="Proteomes" id="UP000603453">
    <property type="component" value="Unassembled WGS sequence"/>
</dbReference>
<dbReference type="Gene3D" id="3.10.28.10">
    <property type="entry name" value="Homing endonucleases"/>
    <property type="match status" value="2"/>
</dbReference>
<dbReference type="EMBL" id="JAEPRD010000163">
    <property type="protein sequence ID" value="KAG2195742.1"/>
    <property type="molecule type" value="Genomic_DNA"/>
</dbReference>
<dbReference type="GO" id="GO:0005739">
    <property type="term" value="C:mitochondrion"/>
    <property type="evidence" value="ECO:0007669"/>
    <property type="project" value="UniProtKB-ARBA"/>
</dbReference>
<dbReference type="PANTHER" id="PTHR36181">
    <property type="entry name" value="INTRON-ENCODED ENDONUCLEASE AI3-RELATED"/>
    <property type="match status" value="1"/>
</dbReference>
<dbReference type="InterPro" id="IPR016174">
    <property type="entry name" value="Di-haem_cyt_TM"/>
</dbReference>
<dbReference type="InterPro" id="IPR027434">
    <property type="entry name" value="Homing_endonucl"/>
</dbReference>
<evidence type="ECO:0000313" key="6">
    <source>
        <dbReference type="EMBL" id="KAG2195742.1"/>
    </source>
</evidence>
<evidence type="ECO:0000256" key="3">
    <source>
        <dbReference type="SAM" id="MobiDB-lite"/>
    </source>
</evidence>
<dbReference type="GO" id="GO:0009055">
    <property type="term" value="F:electron transfer activity"/>
    <property type="evidence" value="ECO:0007669"/>
    <property type="project" value="InterPro"/>
</dbReference>
<feature type="domain" description="Cytochrome b/b6 N-terminal region profile" evidence="4">
    <location>
        <begin position="8"/>
        <end position="41"/>
    </location>
</feature>
<dbReference type="GO" id="GO:0006397">
    <property type="term" value="P:mRNA processing"/>
    <property type="evidence" value="ECO:0007669"/>
    <property type="project" value="UniProtKB-KW"/>
</dbReference>
<dbReference type="InterPro" id="IPR051289">
    <property type="entry name" value="LAGLIDADG_Endonuclease"/>
</dbReference>
<dbReference type="OrthoDB" id="3232012at2759"/>
<keyword evidence="1" id="KW-0507">mRNA processing</keyword>
<dbReference type="GO" id="GO:0022904">
    <property type="term" value="P:respiratory electron transport chain"/>
    <property type="evidence" value="ECO:0007669"/>
    <property type="project" value="InterPro"/>
</dbReference>
<comment type="caution">
    <text evidence="6">The sequence shown here is derived from an EMBL/GenBank/DDBJ whole genome shotgun (WGS) entry which is preliminary data.</text>
</comment>
<accession>A0A8H7UVN0</accession>
<dbReference type="InterPro" id="IPR004860">
    <property type="entry name" value="LAGLIDADG_dom"/>
</dbReference>
<protein>
    <recommendedName>
        <fullName evidence="8">LAGLIDADG endonuclease</fullName>
    </recommendedName>
</protein>
<evidence type="ECO:0000256" key="2">
    <source>
        <dbReference type="ARBA" id="ARBA00023187"/>
    </source>
</evidence>
<evidence type="ECO:0000313" key="7">
    <source>
        <dbReference type="Proteomes" id="UP000603453"/>
    </source>
</evidence>
<evidence type="ECO:0008006" key="8">
    <source>
        <dbReference type="Google" id="ProtNLM"/>
    </source>
</evidence>
<dbReference type="AlphaFoldDB" id="A0A8H7UVN0"/>
<dbReference type="GO" id="GO:0004519">
    <property type="term" value="F:endonuclease activity"/>
    <property type="evidence" value="ECO:0007669"/>
    <property type="project" value="InterPro"/>
</dbReference>
<feature type="domain" description="Homing endonuclease LAGLIDADG" evidence="5">
    <location>
        <begin position="114"/>
        <end position="212"/>
    </location>
</feature>
<evidence type="ECO:0000259" key="5">
    <source>
        <dbReference type="Pfam" id="PF00961"/>
    </source>
</evidence>
<dbReference type="SUPFAM" id="SSF81342">
    <property type="entry name" value="Transmembrane di-heme cytochromes"/>
    <property type="match status" value="1"/>
</dbReference>
<dbReference type="InterPro" id="IPR027387">
    <property type="entry name" value="Cytb/b6-like_sf"/>
</dbReference>
<name>A0A8H7UVN0_9FUNG</name>
<dbReference type="GO" id="GO:0008380">
    <property type="term" value="P:RNA splicing"/>
    <property type="evidence" value="ECO:0007669"/>
    <property type="project" value="UniProtKB-KW"/>
</dbReference>
<dbReference type="SUPFAM" id="SSF55608">
    <property type="entry name" value="Homing endonucleases"/>
    <property type="match status" value="2"/>
</dbReference>
<dbReference type="Pfam" id="PF00961">
    <property type="entry name" value="LAGLIDADG_1"/>
    <property type="match status" value="1"/>
</dbReference>
<keyword evidence="2" id="KW-0508">mRNA splicing</keyword>
<dbReference type="PANTHER" id="PTHR36181:SF4">
    <property type="entry name" value="LAGLIDADG ENDONUCLEASE"/>
    <property type="match status" value="1"/>
</dbReference>
<evidence type="ECO:0000256" key="1">
    <source>
        <dbReference type="ARBA" id="ARBA00022664"/>
    </source>
</evidence>
<dbReference type="GO" id="GO:0016020">
    <property type="term" value="C:membrane"/>
    <property type="evidence" value="ECO:0007669"/>
    <property type="project" value="InterPro"/>
</dbReference>
<dbReference type="Gene3D" id="1.20.810.10">
    <property type="entry name" value="Cytochrome Bc1 Complex, Chain C"/>
    <property type="match status" value="1"/>
</dbReference>
<keyword evidence="7" id="KW-1185">Reference proteome</keyword>
<dbReference type="GO" id="GO:0016491">
    <property type="term" value="F:oxidoreductase activity"/>
    <property type="evidence" value="ECO:0007669"/>
    <property type="project" value="InterPro"/>
</dbReference>
<proteinExistence type="predicted"/>
<dbReference type="Pfam" id="PF00033">
    <property type="entry name" value="Cytochrome_B"/>
    <property type="match status" value="1"/>
</dbReference>